<protein>
    <recommendedName>
        <fullName evidence="4">Glycerophosphoryl diester phosphodiesterase membrane domain-containing protein</fullName>
    </recommendedName>
</protein>
<proteinExistence type="predicted"/>
<feature type="transmembrane region" description="Helical" evidence="1">
    <location>
        <begin position="38"/>
        <end position="60"/>
    </location>
</feature>
<keyword evidence="1" id="KW-1133">Transmembrane helix</keyword>
<evidence type="ECO:0000313" key="2">
    <source>
        <dbReference type="EMBL" id="OGZ41069.1"/>
    </source>
</evidence>
<keyword evidence="1" id="KW-0472">Membrane</keyword>
<dbReference type="InterPro" id="IPR010380">
    <property type="entry name" value="DUF975"/>
</dbReference>
<dbReference type="EMBL" id="MHNG01000004">
    <property type="protein sequence ID" value="OGZ41069.1"/>
    <property type="molecule type" value="Genomic_DNA"/>
</dbReference>
<comment type="caution">
    <text evidence="2">The sequence shown here is derived from an EMBL/GenBank/DDBJ whole genome shotgun (WGS) entry which is preliminary data.</text>
</comment>
<dbReference type="PANTHER" id="PTHR40076:SF1">
    <property type="entry name" value="MEMBRANE PROTEIN"/>
    <property type="match status" value="1"/>
</dbReference>
<organism evidence="2 3">
    <name type="scientific">Candidatus Portnoybacteria bacterium RIFCSPLOWO2_02_FULL_40_15</name>
    <dbReference type="NCBI Taxonomy" id="1802002"/>
    <lineage>
        <taxon>Bacteria</taxon>
        <taxon>Candidatus Portnoyibacteriota</taxon>
    </lineage>
</organism>
<accession>A0A1G2FSL2</accession>
<dbReference type="Proteomes" id="UP000177020">
    <property type="component" value="Unassembled WGS sequence"/>
</dbReference>
<dbReference type="PANTHER" id="PTHR40076">
    <property type="entry name" value="MEMBRANE PROTEIN-RELATED"/>
    <property type="match status" value="1"/>
</dbReference>
<feature type="transmembrane region" description="Helical" evidence="1">
    <location>
        <begin position="80"/>
        <end position="103"/>
    </location>
</feature>
<name>A0A1G2FSL2_9BACT</name>
<evidence type="ECO:0000313" key="3">
    <source>
        <dbReference type="Proteomes" id="UP000177020"/>
    </source>
</evidence>
<feature type="transmembrane region" description="Helical" evidence="1">
    <location>
        <begin position="144"/>
        <end position="170"/>
    </location>
</feature>
<reference evidence="2 3" key="1">
    <citation type="journal article" date="2016" name="Nat. Commun.">
        <title>Thousands of microbial genomes shed light on interconnected biogeochemical processes in an aquifer system.</title>
        <authorList>
            <person name="Anantharaman K."/>
            <person name="Brown C.T."/>
            <person name="Hug L.A."/>
            <person name="Sharon I."/>
            <person name="Castelle C.J."/>
            <person name="Probst A.J."/>
            <person name="Thomas B.C."/>
            <person name="Singh A."/>
            <person name="Wilkins M.J."/>
            <person name="Karaoz U."/>
            <person name="Brodie E.L."/>
            <person name="Williams K.H."/>
            <person name="Hubbard S.S."/>
            <person name="Banfield J.F."/>
        </authorList>
    </citation>
    <scope>NUCLEOTIDE SEQUENCE [LARGE SCALE GENOMIC DNA]</scope>
</reference>
<evidence type="ECO:0000256" key="1">
    <source>
        <dbReference type="SAM" id="Phobius"/>
    </source>
</evidence>
<dbReference type="AlphaFoldDB" id="A0A1G2FSL2"/>
<feature type="transmembrane region" description="Helical" evidence="1">
    <location>
        <begin position="6"/>
        <end position="31"/>
    </location>
</feature>
<sequence length="199" mass="21786">MKSNLGFFIGLLLLVFVINIGPGLLTALVLGKIPLLSFVFAVISWVLQIIIGIGLIKIALKFCGNEKGEFSDLFSSYPLFFKYLFGSILYGLIVFGGLILLIIPGIIWSIKYQFYLYFIVDKGLGPIESLKKSGEITKGVKWNLFLFGLLLAGINILGVLALLIGMFAAIPTTMVATAFVYRKLLTQIESSQPPAEPSL</sequence>
<keyword evidence="1" id="KW-0812">Transmembrane</keyword>
<evidence type="ECO:0008006" key="4">
    <source>
        <dbReference type="Google" id="ProtNLM"/>
    </source>
</evidence>
<dbReference type="Pfam" id="PF06161">
    <property type="entry name" value="DUF975"/>
    <property type="match status" value="1"/>
</dbReference>
<gene>
    <name evidence="2" type="ORF">A3I20_01345</name>
</gene>